<keyword evidence="2" id="KW-0175">Coiled coil</keyword>
<dbReference type="RefSeq" id="WP_277579148.1">
    <property type="nucleotide sequence ID" value="NZ_JANRMI010000004.1"/>
</dbReference>
<gene>
    <name evidence="4" type="ORF">NWE73_14945</name>
</gene>
<reference evidence="4" key="1">
    <citation type="submission" date="2022-08" db="EMBL/GenBank/DDBJ databases">
        <title>Novel Bdellovibrio Species Isolated from Svalbard: Designation Bdellovibrio svalbardensis.</title>
        <authorList>
            <person name="Mitchell R.J."/>
            <person name="Choi S.Y."/>
        </authorList>
    </citation>
    <scope>NUCLEOTIDE SEQUENCE</scope>
    <source>
        <strain evidence="4">PAP01</strain>
    </source>
</reference>
<protein>
    <submittedName>
        <fullName evidence="4">HlyD family efflux transporter periplasmic adaptor subunit</fullName>
    </submittedName>
</protein>
<sequence>MKKQRLDSIRKIVGWIRRHPVSSALILILFVSSILMTQRMTQRSRGVWSEPLKRGPIILSVYGIGTVMANRSYQIKLGVMKTINRLYVKEGDFVQKGQKLVLMDQEAYFAPFAGTVTFVPFKQGENVLNQTPVLSLVDLNDRYLLVSLEQQGALRVLPKQKVRISFDSIRDKNYQGVVDSIYSNEGNFLARIAVVDLPARILPGMTGDVAIAIEEHPDALLLPVAAVENGDTVWIRKGVGLTKAIKIKTGILDRDLIEVLSGDLHEGDKVLIRKQVGP</sequence>
<proteinExistence type="predicted"/>
<organism evidence="4 5">
    <name type="scientific">Bdellovibrio svalbardensis</name>
    <dbReference type="NCBI Taxonomy" id="2972972"/>
    <lineage>
        <taxon>Bacteria</taxon>
        <taxon>Pseudomonadati</taxon>
        <taxon>Bdellovibrionota</taxon>
        <taxon>Bdellovibrionia</taxon>
        <taxon>Bdellovibrionales</taxon>
        <taxon>Pseudobdellovibrionaceae</taxon>
        <taxon>Bdellovibrio</taxon>
    </lineage>
</organism>
<evidence type="ECO:0000256" key="3">
    <source>
        <dbReference type="SAM" id="Phobius"/>
    </source>
</evidence>
<dbReference type="PANTHER" id="PTHR32347">
    <property type="entry name" value="EFFLUX SYSTEM COMPONENT YKNX-RELATED"/>
    <property type="match status" value="1"/>
</dbReference>
<keyword evidence="3" id="KW-1133">Transmembrane helix</keyword>
<keyword evidence="5" id="KW-1185">Reference proteome</keyword>
<comment type="caution">
    <text evidence="4">The sequence shown here is derived from an EMBL/GenBank/DDBJ whole genome shotgun (WGS) entry which is preliminary data.</text>
</comment>
<dbReference type="SUPFAM" id="SSF51230">
    <property type="entry name" value="Single hybrid motif"/>
    <property type="match status" value="1"/>
</dbReference>
<evidence type="ECO:0000313" key="4">
    <source>
        <dbReference type="EMBL" id="MDG0817676.1"/>
    </source>
</evidence>
<dbReference type="Gene3D" id="2.40.50.100">
    <property type="match status" value="1"/>
</dbReference>
<evidence type="ECO:0000256" key="1">
    <source>
        <dbReference type="ARBA" id="ARBA00004196"/>
    </source>
</evidence>
<accession>A0ABT6DLB8</accession>
<dbReference type="EMBL" id="JANRMI010000004">
    <property type="protein sequence ID" value="MDG0817676.1"/>
    <property type="molecule type" value="Genomic_DNA"/>
</dbReference>
<comment type="subcellular location">
    <subcellularLocation>
        <location evidence="1">Cell envelope</location>
    </subcellularLocation>
</comment>
<dbReference type="PANTHER" id="PTHR32347:SF23">
    <property type="entry name" value="BLL5650 PROTEIN"/>
    <property type="match status" value="1"/>
</dbReference>
<dbReference type="InterPro" id="IPR050465">
    <property type="entry name" value="UPF0194_transport"/>
</dbReference>
<keyword evidence="3" id="KW-0812">Transmembrane</keyword>
<evidence type="ECO:0000256" key="2">
    <source>
        <dbReference type="ARBA" id="ARBA00023054"/>
    </source>
</evidence>
<evidence type="ECO:0000313" key="5">
    <source>
        <dbReference type="Proteomes" id="UP001152321"/>
    </source>
</evidence>
<dbReference type="Proteomes" id="UP001152321">
    <property type="component" value="Unassembled WGS sequence"/>
</dbReference>
<feature type="transmembrane region" description="Helical" evidence="3">
    <location>
        <begin position="21"/>
        <end position="37"/>
    </location>
</feature>
<dbReference type="Gene3D" id="2.40.420.20">
    <property type="match status" value="1"/>
</dbReference>
<name>A0ABT6DLB8_9BACT</name>
<dbReference type="InterPro" id="IPR011053">
    <property type="entry name" value="Single_hybrid_motif"/>
</dbReference>
<keyword evidence="3" id="KW-0472">Membrane</keyword>